<dbReference type="GO" id="GO:0004181">
    <property type="term" value="F:metallocarboxypeptidase activity"/>
    <property type="evidence" value="ECO:0007669"/>
    <property type="project" value="InterPro"/>
</dbReference>
<keyword evidence="4 6" id="KW-0862">Zinc</keyword>
<proteinExistence type="inferred from homology"/>
<dbReference type="STRING" id="1121925.SAMN02746011_00561"/>
<evidence type="ECO:0000313" key="10">
    <source>
        <dbReference type="Proteomes" id="UP000189941"/>
    </source>
</evidence>
<dbReference type="Gene3D" id="1.20.140.70">
    <property type="entry name" value="Oligopeptidase f, N-terminal domain"/>
    <property type="match status" value="1"/>
</dbReference>
<name>A0A1T4K3Y5_9LACT</name>
<evidence type="ECO:0000256" key="1">
    <source>
        <dbReference type="ARBA" id="ARBA00022670"/>
    </source>
</evidence>
<reference evidence="10" key="1">
    <citation type="submission" date="2017-02" db="EMBL/GenBank/DDBJ databases">
        <authorList>
            <person name="Varghese N."/>
            <person name="Submissions S."/>
        </authorList>
    </citation>
    <scope>NUCLEOTIDE SEQUENCE [LARGE SCALE GENOMIC DNA]</scope>
    <source>
        <strain evidence="10">DSM 15739</strain>
    </source>
</reference>
<feature type="domain" description="Oligopeptidase F N-terminal" evidence="8">
    <location>
        <begin position="112"/>
        <end position="164"/>
    </location>
</feature>
<keyword evidence="3 6" id="KW-0378">Hydrolase</keyword>
<evidence type="ECO:0000259" key="8">
    <source>
        <dbReference type="Pfam" id="PF08439"/>
    </source>
</evidence>
<feature type="domain" description="Peptidase M3A/M3B catalytic" evidence="7">
    <location>
        <begin position="182"/>
        <end position="563"/>
    </location>
</feature>
<evidence type="ECO:0000259" key="7">
    <source>
        <dbReference type="Pfam" id="PF01432"/>
    </source>
</evidence>
<keyword evidence="2 6" id="KW-0479">Metal-binding</keyword>
<dbReference type="AlphaFoldDB" id="A0A1T4K3Y5"/>
<evidence type="ECO:0000256" key="2">
    <source>
        <dbReference type="ARBA" id="ARBA00022723"/>
    </source>
</evidence>
<evidence type="ECO:0000256" key="5">
    <source>
        <dbReference type="ARBA" id="ARBA00023049"/>
    </source>
</evidence>
<dbReference type="PANTHER" id="PTHR34217">
    <property type="entry name" value="METAL-DEPENDENT CARBOXYPEPTIDASE"/>
    <property type="match status" value="1"/>
</dbReference>
<evidence type="ECO:0000256" key="3">
    <source>
        <dbReference type="ARBA" id="ARBA00022801"/>
    </source>
</evidence>
<dbReference type="PANTHER" id="PTHR34217:SF1">
    <property type="entry name" value="CARBOXYPEPTIDASE 1"/>
    <property type="match status" value="1"/>
</dbReference>
<dbReference type="RefSeq" id="WP_078755387.1">
    <property type="nucleotide sequence ID" value="NZ_FUWO01000003.1"/>
</dbReference>
<dbReference type="Pfam" id="PF08439">
    <property type="entry name" value="Peptidase_M3_N"/>
    <property type="match status" value="1"/>
</dbReference>
<keyword evidence="1 6" id="KW-0645">Protease</keyword>
<dbReference type="OrthoDB" id="9769691at2"/>
<evidence type="ECO:0000256" key="6">
    <source>
        <dbReference type="RuleBase" id="RU003435"/>
    </source>
</evidence>
<evidence type="ECO:0000256" key="4">
    <source>
        <dbReference type="ARBA" id="ARBA00022833"/>
    </source>
</evidence>
<evidence type="ECO:0000313" key="9">
    <source>
        <dbReference type="EMBL" id="SJZ37131.1"/>
    </source>
</evidence>
<comment type="similarity">
    <text evidence="6">Belongs to the peptidase M3 family.</text>
</comment>
<organism evidence="9 10">
    <name type="scientific">Globicatella sulfidifaciens DSM 15739</name>
    <dbReference type="NCBI Taxonomy" id="1121925"/>
    <lineage>
        <taxon>Bacteria</taxon>
        <taxon>Bacillati</taxon>
        <taxon>Bacillota</taxon>
        <taxon>Bacilli</taxon>
        <taxon>Lactobacillales</taxon>
        <taxon>Aerococcaceae</taxon>
        <taxon>Globicatella</taxon>
    </lineage>
</organism>
<dbReference type="Pfam" id="PF01432">
    <property type="entry name" value="Peptidase_M3"/>
    <property type="match status" value="1"/>
</dbReference>
<comment type="cofactor">
    <cofactor evidence="6">
        <name>Zn(2+)</name>
        <dbReference type="ChEBI" id="CHEBI:29105"/>
    </cofactor>
    <text evidence="6">Binds 1 zinc ion.</text>
</comment>
<dbReference type="InterPro" id="IPR001333">
    <property type="entry name" value="Peptidase_M32_Taq"/>
</dbReference>
<accession>A0A1T4K3Y5</accession>
<gene>
    <name evidence="9" type="ORF">SAMN02746011_00561</name>
</gene>
<dbReference type="InterPro" id="IPR034006">
    <property type="entry name" value="M3B_PepF_2"/>
</dbReference>
<dbReference type="CDD" id="cd09607">
    <property type="entry name" value="M3B_PepF"/>
    <property type="match status" value="1"/>
</dbReference>
<dbReference type="Proteomes" id="UP000189941">
    <property type="component" value="Unassembled WGS sequence"/>
</dbReference>
<keyword evidence="10" id="KW-1185">Reference proteome</keyword>
<dbReference type="SUPFAM" id="SSF55486">
    <property type="entry name" value="Metalloproteases ('zincins'), catalytic domain"/>
    <property type="match status" value="1"/>
</dbReference>
<dbReference type="GO" id="GO:0006508">
    <property type="term" value="P:proteolysis"/>
    <property type="evidence" value="ECO:0007669"/>
    <property type="project" value="UniProtKB-KW"/>
</dbReference>
<dbReference type="GO" id="GO:0046872">
    <property type="term" value="F:metal ion binding"/>
    <property type="evidence" value="ECO:0007669"/>
    <property type="project" value="UniProtKB-UniRule"/>
</dbReference>
<protein>
    <submittedName>
        <fullName evidence="9">Oligoendopeptidase, pepF/M3 family</fullName>
    </submittedName>
</protein>
<sequence length="582" mass="66124">MNGQWSLKELYLGYDTPDYQSDYTKLEETLNQLSNMELTDNLATIKKVIDLLEIQSDLTRKLYAFSSLQLSTNTTHEPSLTAIAKLRKLLSNHAKTNARIDRFLGNIKTDITQDEKLAQYQFLFAELKQQATHLLSDEVEEVIATMNLSAGQSWSQLQSFLTSTVETEFNGESLTLSDIRNLAYAEDSATRKAAYEAELAMYETIKEPVAFALNNIKSQVNDISRLRGYESALEVTLEQSRMSKATLDALIAAIKDALPSFQKYFKHKAGLLGYSNGLPFYELFAPIGESVAKNFTVDEMKEYLVEHFNKFAPDLAELTTEVFDKEYVDLFPRKGKVGGAFCSNLTPIKQSRILMNFDGNLRNVVTMAHELGHAYHGSIIQEHLPLNRSYTMPVAETASTFNENIIMNTVIAEADDKEKIGLLESLISDVAQIVVDILSRYIFETTVFEKRHDSFLFSKDLEAIMLEAQDQSYGEGLDSEFRHPFMWLCKGHYYSTGLSYYNFPYAFGGLFAKGLYVQYQNEPTGFVEKYREMLYATTVGTVEETAAKMGIDVTTKDFWTSALKEYENMIEEFIQLTRDIND</sequence>
<keyword evidence="5 6" id="KW-0482">Metalloprotease</keyword>
<dbReference type="Gene3D" id="1.10.1370.20">
    <property type="entry name" value="Oligoendopeptidase f, C-terminal domain"/>
    <property type="match status" value="1"/>
</dbReference>
<dbReference type="InterPro" id="IPR042088">
    <property type="entry name" value="OligoPept_F_C"/>
</dbReference>
<dbReference type="GO" id="GO:0004222">
    <property type="term" value="F:metalloendopeptidase activity"/>
    <property type="evidence" value="ECO:0007669"/>
    <property type="project" value="InterPro"/>
</dbReference>
<dbReference type="EMBL" id="FUWO01000003">
    <property type="protein sequence ID" value="SJZ37131.1"/>
    <property type="molecule type" value="Genomic_DNA"/>
</dbReference>
<dbReference type="InterPro" id="IPR001567">
    <property type="entry name" value="Pept_M3A_M3B_dom"/>
</dbReference>
<dbReference type="InterPro" id="IPR013647">
    <property type="entry name" value="OligopepF_N_dom"/>
</dbReference>